<evidence type="ECO:0000256" key="3">
    <source>
        <dbReference type="ARBA" id="ARBA00022989"/>
    </source>
</evidence>
<comment type="subcellular location">
    <subcellularLocation>
        <location evidence="1">Membrane</location>
        <topology evidence="1">Multi-pass membrane protein</topology>
    </subcellularLocation>
</comment>
<dbReference type="InterPro" id="IPR027359">
    <property type="entry name" value="Volt_channel_dom_sf"/>
</dbReference>
<dbReference type="Gene3D" id="1.10.287.70">
    <property type="match status" value="1"/>
</dbReference>
<protein>
    <submittedName>
        <fullName evidence="8">Ion transport protein-domain-containing protein</fullName>
    </submittedName>
</protein>
<feature type="domain" description="Ion transport" evidence="7">
    <location>
        <begin position="8"/>
        <end position="242"/>
    </location>
</feature>
<comment type="caution">
    <text evidence="8">The sequence shown here is derived from an EMBL/GenBank/DDBJ whole genome shotgun (WGS) entry which is preliminary data.</text>
</comment>
<evidence type="ECO:0000259" key="7">
    <source>
        <dbReference type="Pfam" id="PF00520"/>
    </source>
</evidence>
<feature type="region of interest" description="Disordered" evidence="5">
    <location>
        <begin position="244"/>
        <end position="264"/>
    </location>
</feature>
<dbReference type="AlphaFoldDB" id="A0A1Y2H4T8"/>
<evidence type="ECO:0000256" key="1">
    <source>
        <dbReference type="ARBA" id="ARBA00004141"/>
    </source>
</evidence>
<dbReference type="GO" id="GO:0030317">
    <property type="term" value="P:flagellated sperm motility"/>
    <property type="evidence" value="ECO:0007669"/>
    <property type="project" value="InterPro"/>
</dbReference>
<dbReference type="EMBL" id="MCFL01000156">
    <property type="protein sequence ID" value="ORZ29578.1"/>
    <property type="molecule type" value="Genomic_DNA"/>
</dbReference>
<dbReference type="STRING" id="765915.A0A1Y2H4T8"/>
<dbReference type="SUPFAM" id="SSF81324">
    <property type="entry name" value="Voltage-gated potassium channels"/>
    <property type="match status" value="1"/>
</dbReference>
<proteinExistence type="predicted"/>
<feature type="transmembrane region" description="Helical" evidence="6">
    <location>
        <begin position="48"/>
        <end position="66"/>
    </location>
</feature>
<dbReference type="OrthoDB" id="416585at2759"/>
<dbReference type="GO" id="GO:0036128">
    <property type="term" value="C:CatSper complex"/>
    <property type="evidence" value="ECO:0007669"/>
    <property type="project" value="InterPro"/>
</dbReference>
<feature type="transmembrane region" description="Helical" evidence="6">
    <location>
        <begin position="6"/>
        <end position="27"/>
    </location>
</feature>
<dbReference type="GO" id="GO:0060296">
    <property type="term" value="P:regulation of cilium beat frequency involved in ciliary motility"/>
    <property type="evidence" value="ECO:0007669"/>
    <property type="project" value="TreeGrafter"/>
</dbReference>
<dbReference type="PANTHER" id="PTHR47193:SF1">
    <property type="entry name" value="CATION CHANNEL SPERM-ASSOCIATED PROTEIN 1"/>
    <property type="match status" value="1"/>
</dbReference>
<accession>A0A1Y2H4T8</accession>
<dbReference type="InterPro" id="IPR005821">
    <property type="entry name" value="Ion_trans_dom"/>
</dbReference>
<sequence length="366" mass="40798">MYNVIVSKFFSNSILLIIISNTVLMALQTTEANKNYGWYFDVIDQAFLGLYIMEAGIKLYAFRIAYFRSGWNSFDFVIVGVSIISVLLPYIIAASSVGFNISILRLLRVFRAFRALRSLRVLRTISILRSLQTIVETVLRSIPALSSIVALMVLILYIFAVIARSSYASVDKQRFGSLATAAFRLFSVMTLDEWSSMYMEGQAKQDGTLFFFLFAFVLFQAFILLNLFVAVIVSNLSNGQKKSLQRMQRAATPGAPLPDPTPLALAAKDTTASQDKLAADTLSQSKRVTTAVRLLVNGDGSSQQAQTSVDMFYPPTMSVQKKHQISHYFALMALLEHNWRAAERQMTVLRDLVDLLQDAPGGLPGF</sequence>
<evidence type="ECO:0000256" key="5">
    <source>
        <dbReference type="SAM" id="MobiDB-lite"/>
    </source>
</evidence>
<dbReference type="GO" id="GO:0005245">
    <property type="term" value="F:voltage-gated calcium channel activity"/>
    <property type="evidence" value="ECO:0007669"/>
    <property type="project" value="TreeGrafter"/>
</dbReference>
<keyword evidence="3 6" id="KW-1133">Transmembrane helix</keyword>
<dbReference type="Pfam" id="PF00520">
    <property type="entry name" value="Ion_trans"/>
    <property type="match status" value="1"/>
</dbReference>
<feature type="transmembrane region" description="Helical" evidence="6">
    <location>
        <begin position="78"/>
        <end position="101"/>
    </location>
</feature>
<keyword evidence="4 6" id="KW-0472">Membrane</keyword>
<feature type="transmembrane region" description="Helical" evidence="6">
    <location>
        <begin position="175"/>
        <end position="191"/>
    </location>
</feature>
<dbReference type="GO" id="GO:0005227">
    <property type="term" value="F:calcium-activated cation channel activity"/>
    <property type="evidence" value="ECO:0007669"/>
    <property type="project" value="InterPro"/>
</dbReference>
<gene>
    <name evidence="8" type="ORF">BCR44DRAFT_47086</name>
</gene>
<evidence type="ECO:0000256" key="2">
    <source>
        <dbReference type="ARBA" id="ARBA00022692"/>
    </source>
</evidence>
<organism evidence="8 9">
    <name type="scientific">Catenaria anguillulae PL171</name>
    <dbReference type="NCBI Taxonomy" id="765915"/>
    <lineage>
        <taxon>Eukaryota</taxon>
        <taxon>Fungi</taxon>
        <taxon>Fungi incertae sedis</taxon>
        <taxon>Blastocladiomycota</taxon>
        <taxon>Blastocladiomycetes</taxon>
        <taxon>Blastocladiales</taxon>
        <taxon>Catenariaceae</taxon>
        <taxon>Catenaria</taxon>
    </lineage>
</organism>
<dbReference type="Gene3D" id="1.20.120.350">
    <property type="entry name" value="Voltage-gated potassium channels. Chain C"/>
    <property type="match status" value="1"/>
</dbReference>
<dbReference type="InterPro" id="IPR028746">
    <property type="entry name" value="CatSper1"/>
</dbReference>
<keyword evidence="2 6" id="KW-0812">Transmembrane</keyword>
<evidence type="ECO:0000313" key="8">
    <source>
        <dbReference type="EMBL" id="ORZ29578.1"/>
    </source>
</evidence>
<evidence type="ECO:0000256" key="6">
    <source>
        <dbReference type="SAM" id="Phobius"/>
    </source>
</evidence>
<dbReference type="Proteomes" id="UP000193411">
    <property type="component" value="Unassembled WGS sequence"/>
</dbReference>
<dbReference type="PANTHER" id="PTHR47193">
    <property type="entry name" value="CATION CHANNEL SPERM-ASSOCIATED PROTEIN 1"/>
    <property type="match status" value="1"/>
</dbReference>
<feature type="transmembrane region" description="Helical" evidence="6">
    <location>
        <begin position="211"/>
        <end position="236"/>
    </location>
</feature>
<keyword evidence="9" id="KW-1185">Reference proteome</keyword>
<evidence type="ECO:0000313" key="9">
    <source>
        <dbReference type="Proteomes" id="UP000193411"/>
    </source>
</evidence>
<reference evidence="8 9" key="1">
    <citation type="submission" date="2016-07" db="EMBL/GenBank/DDBJ databases">
        <title>Pervasive Adenine N6-methylation of Active Genes in Fungi.</title>
        <authorList>
            <consortium name="DOE Joint Genome Institute"/>
            <person name="Mondo S.J."/>
            <person name="Dannebaum R.O."/>
            <person name="Kuo R.C."/>
            <person name="Labutti K."/>
            <person name="Haridas S."/>
            <person name="Kuo A."/>
            <person name="Salamov A."/>
            <person name="Ahrendt S.R."/>
            <person name="Lipzen A."/>
            <person name="Sullivan W."/>
            <person name="Andreopoulos W.B."/>
            <person name="Clum A."/>
            <person name="Lindquist E."/>
            <person name="Daum C."/>
            <person name="Ramamoorthy G.K."/>
            <person name="Gryganskyi A."/>
            <person name="Culley D."/>
            <person name="Magnuson J.K."/>
            <person name="James T.Y."/>
            <person name="O'Malley M.A."/>
            <person name="Stajich J.E."/>
            <person name="Spatafora J.W."/>
            <person name="Visel A."/>
            <person name="Grigoriev I.V."/>
        </authorList>
    </citation>
    <scope>NUCLEOTIDE SEQUENCE [LARGE SCALE GENOMIC DNA]</scope>
    <source>
        <strain evidence="8 9">PL171</strain>
    </source>
</reference>
<feature type="transmembrane region" description="Helical" evidence="6">
    <location>
        <begin position="145"/>
        <end position="163"/>
    </location>
</feature>
<evidence type="ECO:0000256" key="4">
    <source>
        <dbReference type="ARBA" id="ARBA00023136"/>
    </source>
</evidence>
<name>A0A1Y2H4T8_9FUNG</name>